<dbReference type="InterPro" id="IPR050561">
    <property type="entry name" value="PTP"/>
</dbReference>
<dbReference type="InterPro" id="IPR029021">
    <property type="entry name" value="Prot-tyrosine_phosphatase-like"/>
</dbReference>
<dbReference type="InParanoid" id="K3W7D3"/>
<reference evidence="3" key="1">
    <citation type="journal article" date="2010" name="Genome Biol.">
        <title>Genome sequence of the necrotrophic plant pathogen Pythium ultimum reveals original pathogenicity mechanisms and effector repertoire.</title>
        <authorList>
            <person name="Levesque C.A."/>
            <person name="Brouwer H."/>
            <person name="Cano L."/>
            <person name="Hamilton J.P."/>
            <person name="Holt C."/>
            <person name="Huitema E."/>
            <person name="Raffaele S."/>
            <person name="Robideau G.P."/>
            <person name="Thines M."/>
            <person name="Win J."/>
            <person name="Zerillo M.M."/>
            <person name="Beakes G.W."/>
            <person name="Boore J.L."/>
            <person name="Busam D."/>
            <person name="Dumas B."/>
            <person name="Ferriera S."/>
            <person name="Fuerstenberg S.I."/>
            <person name="Gachon C.M."/>
            <person name="Gaulin E."/>
            <person name="Govers F."/>
            <person name="Grenville-Briggs L."/>
            <person name="Horner N."/>
            <person name="Hostetler J."/>
            <person name="Jiang R.H."/>
            <person name="Johnson J."/>
            <person name="Krajaejun T."/>
            <person name="Lin H."/>
            <person name="Meijer H.J."/>
            <person name="Moore B."/>
            <person name="Morris P."/>
            <person name="Phuntmart V."/>
            <person name="Puiu D."/>
            <person name="Shetty J."/>
            <person name="Stajich J.E."/>
            <person name="Tripathy S."/>
            <person name="Wawra S."/>
            <person name="van West P."/>
            <person name="Whitty B.R."/>
            <person name="Coutinho P.M."/>
            <person name="Henrissat B."/>
            <person name="Martin F."/>
            <person name="Thomas P.D."/>
            <person name="Tyler B.M."/>
            <person name="De Vries R.P."/>
            <person name="Kamoun S."/>
            <person name="Yandell M."/>
            <person name="Tisserat N."/>
            <person name="Buell C.R."/>
        </authorList>
    </citation>
    <scope>NUCLEOTIDE SEQUENCE</scope>
    <source>
        <strain evidence="3">DAOM:BR144</strain>
    </source>
</reference>
<accession>K3W7D3</accession>
<reference evidence="2" key="3">
    <citation type="submission" date="2015-02" db="UniProtKB">
        <authorList>
            <consortium name="EnsemblProtists"/>
        </authorList>
    </citation>
    <scope>IDENTIFICATION</scope>
    <source>
        <strain evidence="2">DAOM BR144</strain>
    </source>
</reference>
<protein>
    <recommendedName>
        <fullName evidence="4">Tyrosine specific protein phosphatases domain-containing protein</fullName>
    </recommendedName>
</protein>
<dbReference type="Pfam" id="PF14566">
    <property type="entry name" value="PTPlike_phytase"/>
    <property type="match status" value="2"/>
</dbReference>
<dbReference type="AlphaFoldDB" id="K3W7D3"/>
<name>K3W7D3_GLOUD</name>
<keyword evidence="3" id="KW-1185">Reference proteome</keyword>
<feature type="compositionally biased region" description="Low complexity" evidence="1">
    <location>
        <begin position="59"/>
        <end position="69"/>
    </location>
</feature>
<dbReference type="SUPFAM" id="SSF52799">
    <property type="entry name" value="(Phosphotyrosine protein) phosphatases II"/>
    <property type="match status" value="2"/>
</dbReference>
<dbReference type="EnsemblProtists" id="PYU1_T000874">
    <property type="protein sequence ID" value="PYU1_T000874"/>
    <property type="gene ID" value="PYU1_G000874"/>
</dbReference>
<feature type="compositionally biased region" description="Polar residues" evidence="1">
    <location>
        <begin position="96"/>
        <end position="116"/>
    </location>
</feature>
<dbReference type="Gene3D" id="3.90.190.10">
    <property type="entry name" value="Protein tyrosine phosphatase superfamily"/>
    <property type="match status" value="2"/>
</dbReference>
<dbReference type="SMART" id="SM01301">
    <property type="entry name" value="PTPlike_phytase"/>
    <property type="match status" value="2"/>
</dbReference>
<dbReference type="PANTHER" id="PTHR23339">
    <property type="entry name" value="TYROSINE SPECIFIC PROTEIN PHOSPHATASE AND DUAL SPECIFICITY PROTEIN PHOSPHATASE"/>
    <property type="match status" value="1"/>
</dbReference>
<organism evidence="2 3">
    <name type="scientific">Globisporangium ultimum (strain ATCC 200006 / CBS 805.95 / DAOM BR144)</name>
    <name type="common">Pythium ultimum</name>
    <dbReference type="NCBI Taxonomy" id="431595"/>
    <lineage>
        <taxon>Eukaryota</taxon>
        <taxon>Sar</taxon>
        <taxon>Stramenopiles</taxon>
        <taxon>Oomycota</taxon>
        <taxon>Peronosporomycetes</taxon>
        <taxon>Pythiales</taxon>
        <taxon>Pythiaceae</taxon>
        <taxon>Globisporangium</taxon>
    </lineage>
</organism>
<evidence type="ECO:0000313" key="3">
    <source>
        <dbReference type="Proteomes" id="UP000019132"/>
    </source>
</evidence>
<evidence type="ECO:0000256" key="1">
    <source>
        <dbReference type="SAM" id="MobiDB-lite"/>
    </source>
</evidence>
<feature type="region of interest" description="Disordered" evidence="1">
    <location>
        <begin position="44"/>
        <end position="77"/>
    </location>
</feature>
<proteinExistence type="predicted"/>
<dbReference type="eggNOG" id="ENOG502QQ90">
    <property type="taxonomic scope" value="Eukaryota"/>
</dbReference>
<evidence type="ECO:0008006" key="4">
    <source>
        <dbReference type="Google" id="ProtNLM"/>
    </source>
</evidence>
<dbReference type="EMBL" id="GL376620">
    <property type="status" value="NOT_ANNOTATED_CDS"/>
    <property type="molecule type" value="Genomic_DNA"/>
</dbReference>
<dbReference type="VEuPathDB" id="FungiDB:PYU1_G000874"/>
<sequence length="1064" mass="119407">MEQVDVLLAGVYARAAEVQGAADPEAALRELLVPLHMLLAQQLAAQNPRKDTESEATSAKEPQAADAPPAASPAKPPHAYLSEAATRIQALMLGGTRTTAARSDTSNSSNDGNAATVSSKSVIESEKSKPQSYFSGAASRLQALVRGHAGSDTARTNSASLTTSPVKRNSKPPSQKMPLGLAATRIQALVRGKTERDSVIRQKSFLVQGTKVLRKYVLKSDRFPNCHVLSTPDGDIAPNFRRLEGTPLYGSAQPSLEGIQMILNRVAADGFSRVVWINLREEPVIYVEGRPYTARCTAKLNENDTVPGITGHKAQILETSMKNSLQEQLRNAHHKLEYWHEVDLYQNELLSVTVDPEQVFTLPELYKLDAVTKANSAIEWVKYYRIPIERENAPEHGDVELIMNLIDSATPIVNSATSGTAFIFNCQMGKRRTTTALVLSSLIWQRLRVDINDFPVAERTEDERRSSVAELRSTEYGNFAVIREVQRHLPFGFQAKTWVDKAIDECAAICNIRSVINEYHEKSMAEAKPAKRSYYLHHALSFLERYFYIVVFGAYMLSTKASQRVAIEGDGQQEGEREGALAAASTGGEESTVALQSFSKWLQTHPNLFRLLDDLGGVRYHSDKVLQDCVIKEDHFFGIARIPHALTPGVPNFRRVGNEPIFGTAQCLESGLRDVVNHLRGEFDRAIWINLREEAVIYVSGKPFVMRHPDNIMENVEYPGIEADEINAIEVQVKEEIKAEVRKANGLLMYWYEPRMMYSEETMDHVNPEVEIKTLTEIYDEVTAETKFDLHYARIPVSDETAPEEKDLDDLVRLLAPVFLQELGLEVERQTNEDQLGQLAVAAAKSPKKPTTKTAVICNCQMGRGRTTTALVCTYMLRIVLEDCAAQQNAPSAEGKAPSMLEQICGTKHLHTLRRQSSAVNGEFVVIRKLLHTLDNGDDCKLLVDYAVNQCEHMQNLRECIAQCRDLAMENDLTSAKRDHFMLRAVNYLERYFYLICFASYLLEERAHGFQGTIFVKWMSERYGSALYALLDNLCFEEDVGAETHVSSMRWRWRRKRKLVSRLE</sequence>
<reference evidence="3" key="2">
    <citation type="submission" date="2010-04" db="EMBL/GenBank/DDBJ databases">
        <authorList>
            <person name="Buell R."/>
            <person name="Hamilton J."/>
            <person name="Hostetler J."/>
        </authorList>
    </citation>
    <scope>NUCLEOTIDE SEQUENCE [LARGE SCALE GENOMIC DNA]</scope>
    <source>
        <strain evidence="3">DAOM:BR144</strain>
    </source>
</reference>
<evidence type="ECO:0000313" key="2">
    <source>
        <dbReference type="EnsemblProtists" id="PYU1_T000874"/>
    </source>
</evidence>
<feature type="region of interest" description="Disordered" evidence="1">
    <location>
        <begin position="96"/>
        <end position="132"/>
    </location>
</feature>
<dbReference type="CDD" id="cd14496">
    <property type="entry name" value="PTP_paladin"/>
    <property type="match status" value="1"/>
</dbReference>
<feature type="region of interest" description="Disordered" evidence="1">
    <location>
        <begin position="148"/>
        <end position="178"/>
    </location>
</feature>
<dbReference type="STRING" id="431595.K3W7D3"/>
<dbReference type="OMA" id="WLCTHPE"/>
<dbReference type="HOGENOM" id="CLU_008167_0_0_1"/>
<dbReference type="Proteomes" id="UP000019132">
    <property type="component" value="Unassembled WGS sequence"/>
</dbReference>
<dbReference type="PROSITE" id="PS50096">
    <property type="entry name" value="IQ"/>
    <property type="match status" value="2"/>
</dbReference>
<feature type="compositionally biased region" description="Polar residues" evidence="1">
    <location>
        <begin position="153"/>
        <end position="173"/>
    </location>
</feature>